<dbReference type="InterPro" id="IPR022139">
    <property type="entry name" value="Fam-L/Fam-M-like_plasmodium"/>
</dbReference>
<name>A0A0J9TMJ7_PLAVI</name>
<dbReference type="Pfam" id="PF12420">
    <property type="entry name" value="DUF3671"/>
    <property type="match status" value="1"/>
</dbReference>
<feature type="transmembrane region" description="Helical" evidence="1">
    <location>
        <begin position="12"/>
        <end position="34"/>
    </location>
</feature>
<dbReference type="AlphaFoldDB" id="A0A0J9TMJ7"/>
<keyword evidence="1" id="KW-0472">Membrane</keyword>
<evidence type="ECO:0000313" key="2">
    <source>
        <dbReference type="EMBL" id="KMZ96356.1"/>
    </source>
</evidence>
<dbReference type="Proteomes" id="UP000053239">
    <property type="component" value="Unassembled WGS sequence"/>
</dbReference>
<evidence type="ECO:0000256" key="1">
    <source>
        <dbReference type="SAM" id="Phobius"/>
    </source>
</evidence>
<feature type="transmembrane region" description="Helical" evidence="1">
    <location>
        <begin position="167"/>
        <end position="187"/>
    </location>
</feature>
<proteinExistence type="predicted"/>
<evidence type="ECO:0008006" key="4">
    <source>
        <dbReference type="Google" id="ProtNLM"/>
    </source>
</evidence>
<dbReference type="EMBL" id="KQ235634">
    <property type="protein sequence ID" value="KMZ96356.1"/>
    <property type="molecule type" value="Genomic_DNA"/>
</dbReference>
<accession>A0A0J9TMJ7</accession>
<keyword evidence="1" id="KW-1133">Transmembrane helix</keyword>
<feature type="transmembrane region" description="Helical" evidence="1">
    <location>
        <begin position="232"/>
        <end position="251"/>
    </location>
</feature>
<evidence type="ECO:0000313" key="3">
    <source>
        <dbReference type="Proteomes" id="UP000053239"/>
    </source>
</evidence>
<protein>
    <recommendedName>
        <fullName evidence="4">Variable surface protein</fullName>
    </recommendedName>
</protein>
<reference evidence="2 3" key="1">
    <citation type="submission" date="2011-09" db="EMBL/GenBank/DDBJ databases">
        <title>The Genome Sequence of Plasmodium vivax North Korean.</title>
        <authorList>
            <consortium name="The Broad Institute Genome Sequencing Platform"/>
            <consortium name="The Broad Institute Genome Sequencing Center for Infectious Disease"/>
            <person name="Neafsey D."/>
            <person name="Carlton J."/>
            <person name="Barnwell J."/>
            <person name="Collins W."/>
            <person name="Escalante A."/>
            <person name="Mullikin J."/>
            <person name="Saul A."/>
            <person name="Guigo R."/>
            <person name="Camara F."/>
            <person name="Young S.K."/>
            <person name="Zeng Q."/>
            <person name="Gargeya S."/>
            <person name="Fitzgerald M."/>
            <person name="Haas B."/>
            <person name="Abouelleil A."/>
            <person name="Alvarado L."/>
            <person name="Arachchi H.M."/>
            <person name="Berlin A."/>
            <person name="Brown A."/>
            <person name="Chapman S.B."/>
            <person name="Chen Z."/>
            <person name="Dunbar C."/>
            <person name="Freedman E."/>
            <person name="Gearin G."/>
            <person name="Gellesch M."/>
            <person name="Goldberg J."/>
            <person name="Griggs A."/>
            <person name="Gujja S."/>
            <person name="Heiman D."/>
            <person name="Howarth C."/>
            <person name="Larson L."/>
            <person name="Lui A."/>
            <person name="MacDonald P.J.P."/>
            <person name="Montmayeur A."/>
            <person name="Murphy C."/>
            <person name="Neiman D."/>
            <person name="Pearson M."/>
            <person name="Priest M."/>
            <person name="Roberts A."/>
            <person name="Saif S."/>
            <person name="Shea T."/>
            <person name="Shenoy N."/>
            <person name="Sisk P."/>
            <person name="Stolte C."/>
            <person name="Sykes S."/>
            <person name="Wortman J."/>
            <person name="Nusbaum C."/>
            <person name="Birren B."/>
        </authorList>
    </citation>
    <scope>NUCLEOTIDE SEQUENCE [LARGE SCALE GENOMIC DNA]</scope>
    <source>
        <strain evidence="2 3">North Korean</strain>
    </source>
</reference>
<organism evidence="2 3">
    <name type="scientific">Plasmodium vivax North Korean</name>
    <dbReference type="NCBI Taxonomy" id="1035514"/>
    <lineage>
        <taxon>Eukaryota</taxon>
        <taxon>Sar</taxon>
        <taxon>Alveolata</taxon>
        <taxon>Apicomplexa</taxon>
        <taxon>Aconoidasida</taxon>
        <taxon>Haemosporida</taxon>
        <taxon>Plasmodiidae</taxon>
        <taxon>Plasmodium</taxon>
        <taxon>Plasmodium (Plasmodium)</taxon>
    </lineage>
</organism>
<gene>
    <name evidence="2" type="ORF">PVNG_06335</name>
</gene>
<sequence length="282" mass="33332">MIDSKNLHFNKYLRVLFFLKLLAFLHLILSPYTYNDLGNIIKFSENKNNIEGLLDFRIHRSLDEQEFQEQYDYTNINDYLLEDGSKNDEEYGTYYVSPYEQLSKSASNCVGVLQRNYKNRFGKKRGLTKLDHYFEKKVFDKIDDIYELSKKMKHDKKSYKKKILSKYGYNLISFCLLPPLGLIYFILFGSDDLGKGIIKFCTHTEHTGTPSCTEYMYKDYKDILQCVGDINVAYSLIMVIIVVCFIMYILIKVIKYEKIKAIKGKMSMKEYFRFGKDVFKIN</sequence>
<keyword evidence="1" id="KW-0812">Transmembrane</keyword>